<proteinExistence type="predicted"/>
<dbReference type="Proteomes" id="UP001283361">
    <property type="component" value="Unassembled WGS sequence"/>
</dbReference>
<comment type="caution">
    <text evidence="1">The sequence shown here is derived from an EMBL/GenBank/DDBJ whole genome shotgun (WGS) entry which is preliminary data.</text>
</comment>
<sequence>MRKLAEPWSLLVKNPAVRLANHWQSVQVHGDTSVQVPIDTSVQVHGDTSAQVPGDTSVQVPEDTCQSLGICSRGLWERHVTLDQWISQDP</sequence>
<organism evidence="1 2">
    <name type="scientific">Elysia crispata</name>
    <name type="common">lettuce slug</name>
    <dbReference type="NCBI Taxonomy" id="231223"/>
    <lineage>
        <taxon>Eukaryota</taxon>
        <taxon>Metazoa</taxon>
        <taxon>Spiralia</taxon>
        <taxon>Lophotrochozoa</taxon>
        <taxon>Mollusca</taxon>
        <taxon>Gastropoda</taxon>
        <taxon>Heterobranchia</taxon>
        <taxon>Euthyneura</taxon>
        <taxon>Panpulmonata</taxon>
        <taxon>Sacoglossa</taxon>
        <taxon>Placobranchoidea</taxon>
        <taxon>Plakobranchidae</taxon>
        <taxon>Elysia</taxon>
    </lineage>
</organism>
<evidence type="ECO:0000313" key="2">
    <source>
        <dbReference type="Proteomes" id="UP001283361"/>
    </source>
</evidence>
<dbReference type="AlphaFoldDB" id="A0AAE1E8X6"/>
<keyword evidence="2" id="KW-1185">Reference proteome</keyword>
<name>A0AAE1E8X6_9GAST</name>
<accession>A0AAE1E8X6</accession>
<dbReference type="EMBL" id="JAWDGP010000635">
    <property type="protein sequence ID" value="KAK3798719.1"/>
    <property type="molecule type" value="Genomic_DNA"/>
</dbReference>
<reference evidence="1" key="1">
    <citation type="journal article" date="2023" name="G3 (Bethesda)">
        <title>A reference genome for the long-term kleptoplast-retaining sea slug Elysia crispata morphotype clarki.</title>
        <authorList>
            <person name="Eastman K.E."/>
            <person name="Pendleton A.L."/>
            <person name="Shaikh M.A."/>
            <person name="Suttiyut T."/>
            <person name="Ogas R."/>
            <person name="Tomko P."/>
            <person name="Gavelis G."/>
            <person name="Widhalm J.R."/>
            <person name="Wisecaver J.H."/>
        </authorList>
    </citation>
    <scope>NUCLEOTIDE SEQUENCE</scope>
    <source>
        <strain evidence="1">ECLA1</strain>
    </source>
</reference>
<gene>
    <name evidence="1" type="ORF">RRG08_008831</name>
</gene>
<protein>
    <submittedName>
        <fullName evidence="1">Uncharacterized protein</fullName>
    </submittedName>
</protein>
<evidence type="ECO:0000313" key="1">
    <source>
        <dbReference type="EMBL" id="KAK3798719.1"/>
    </source>
</evidence>